<sequence>MKQELIERFIRYVKVNTQSDPNSHTCPSTQGQWELARMLVEELKAIGMEDVTIDDNGYVMATLPANTDKNVPVIGFLAHMDTAPEFTGANVNPQIIEQYDGGDIVLNKEQGIILSPNDFPELAHYKGHTLITTDGTTLLGADDKAGIAEIMTAMNYLIQHPEIKHGKVRVAFTPDEEIGRGPHKFDVAKFGAQFAYTVDGGPLGELEYESFNAAEAKITIKGKNVHPGTAKGKMINSIKIAMEFQQQLPAHEAPEHTEGYEGFYHLLSFQGSVEETKLHYIIRDFDREQFEARKAKMKEIAASLAQKYGNDRITLEINDQYYNMREKIEPVRHIVDIAHEAMTNLGIEPKVKPIRGGTDGSQLSYMGLPTPNIFAGGENFHGRYEYISADNMVKAAEVIVEIIKLFEQKAS</sequence>
<dbReference type="InterPro" id="IPR001261">
    <property type="entry name" value="ArgE/DapE_CS"/>
</dbReference>
<organism evidence="11 12">
    <name type="scientific">Geobacillus jurassicus</name>
    <dbReference type="NCBI Taxonomy" id="235932"/>
    <lineage>
        <taxon>Bacteria</taxon>
        <taxon>Bacillati</taxon>
        <taxon>Bacillota</taxon>
        <taxon>Bacilli</taxon>
        <taxon>Bacillales</taxon>
        <taxon>Anoxybacillaceae</taxon>
        <taxon>Geobacillus</taxon>
    </lineage>
</organism>
<keyword evidence="9" id="KW-0963">Cytoplasm</keyword>
<dbReference type="Gene3D" id="3.30.70.360">
    <property type="match status" value="1"/>
</dbReference>
<keyword evidence="4 9" id="KW-0645">Protease</keyword>
<keyword evidence="12" id="KW-1185">Reference proteome</keyword>
<dbReference type="HAMAP" id="MF_00550">
    <property type="entry name" value="Aminopeptidase_M20"/>
    <property type="match status" value="1"/>
</dbReference>
<evidence type="ECO:0000256" key="1">
    <source>
        <dbReference type="ARBA" id="ARBA00000870"/>
    </source>
</evidence>
<accession>A0ABV6GRX0</accession>
<name>A0ABV6GRX0_9BACL</name>
<feature type="binding site" evidence="9">
    <location>
        <position position="199"/>
    </location>
    <ligand>
        <name>Zn(2+)</name>
        <dbReference type="ChEBI" id="CHEBI:29105"/>
        <label>1</label>
    </ligand>
</feature>
<evidence type="ECO:0000256" key="5">
    <source>
        <dbReference type="ARBA" id="ARBA00022723"/>
    </source>
</evidence>
<dbReference type="PROSITE" id="PS00758">
    <property type="entry name" value="ARGE_DAPE_CPG2_1"/>
    <property type="match status" value="1"/>
</dbReference>
<proteinExistence type="inferred from homology"/>
<feature type="binding site" evidence="9">
    <location>
        <position position="79"/>
    </location>
    <ligand>
        <name>Zn(2+)</name>
        <dbReference type="ChEBI" id="CHEBI:29105"/>
        <label>1</label>
    </ligand>
</feature>
<dbReference type="PANTHER" id="PTHR42994">
    <property type="entry name" value="PEPTIDASE T"/>
    <property type="match status" value="1"/>
</dbReference>
<dbReference type="SUPFAM" id="SSF53187">
    <property type="entry name" value="Zn-dependent exopeptidases"/>
    <property type="match status" value="1"/>
</dbReference>
<dbReference type="Pfam" id="PF01546">
    <property type="entry name" value="Peptidase_M20"/>
    <property type="match status" value="1"/>
</dbReference>
<dbReference type="NCBIfam" id="NF003976">
    <property type="entry name" value="PRK05469.1"/>
    <property type="match status" value="1"/>
</dbReference>
<dbReference type="Gene3D" id="3.40.630.10">
    <property type="entry name" value="Zn peptidases"/>
    <property type="match status" value="1"/>
</dbReference>
<comment type="subcellular location">
    <subcellularLocation>
        <location evidence="9">Cytoplasm</location>
    </subcellularLocation>
</comment>
<dbReference type="PANTHER" id="PTHR42994:SF1">
    <property type="entry name" value="PEPTIDASE T"/>
    <property type="match status" value="1"/>
</dbReference>
<dbReference type="InterPro" id="IPR010161">
    <property type="entry name" value="Peptidase_M20B"/>
</dbReference>
<feature type="active site" description="Proton acceptor" evidence="9">
    <location>
        <position position="176"/>
    </location>
</feature>
<dbReference type="NCBIfam" id="TIGR01882">
    <property type="entry name" value="peptidase-T"/>
    <property type="match status" value="1"/>
</dbReference>
<keyword evidence="8 9" id="KW-0482">Metalloprotease</keyword>
<comment type="caution">
    <text evidence="11">The sequence shown here is derived from an EMBL/GenBank/DDBJ whole genome shotgun (WGS) entry which is preliminary data.</text>
</comment>
<evidence type="ECO:0000256" key="6">
    <source>
        <dbReference type="ARBA" id="ARBA00022801"/>
    </source>
</evidence>
<feature type="binding site" evidence="9">
    <location>
        <position position="381"/>
    </location>
    <ligand>
        <name>Zn(2+)</name>
        <dbReference type="ChEBI" id="CHEBI:29105"/>
        <label>2</label>
    </ligand>
</feature>
<dbReference type="InterPro" id="IPR002933">
    <property type="entry name" value="Peptidase_M20"/>
</dbReference>
<evidence type="ECO:0000313" key="11">
    <source>
        <dbReference type="EMBL" id="MFC0297075.1"/>
    </source>
</evidence>
<dbReference type="CDD" id="cd03892">
    <property type="entry name" value="M20_peptT"/>
    <property type="match status" value="1"/>
</dbReference>
<comment type="similarity">
    <text evidence="2 9">Belongs to the peptidase M20B family.</text>
</comment>
<dbReference type="PIRSF" id="PIRSF037215">
    <property type="entry name" value="Peptidase_M20B"/>
    <property type="match status" value="1"/>
</dbReference>
<keyword evidence="5 9" id="KW-0479">Metal-binding</keyword>
<comment type="cofactor">
    <cofactor evidence="9">
        <name>Zn(2+)</name>
        <dbReference type="ChEBI" id="CHEBI:29105"/>
    </cofactor>
    <text evidence="9">Binds 2 Zn(2+) ions per subunit.</text>
</comment>
<feature type="domain" description="Peptidase M20 dimerisation" evidence="10">
    <location>
        <begin position="208"/>
        <end position="311"/>
    </location>
</feature>
<reference evidence="11 12" key="1">
    <citation type="submission" date="2024-09" db="EMBL/GenBank/DDBJ databases">
        <authorList>
            <person name="Sun Q."/>
            <person name="Mori K."/>
        </authorList>
    </citation>
    <scope>NUCLEOTIDE SEQUENCE [LARGE SCALE GENOMIC DNA]</scope>
    <source>
        <strain evidence="11 12">CCM 7224</strain>
    </source>
</reference>
<feature type="binding site" evidence="9">
    <location>
        <position position="177"/>
    </location>
    <ligand>
        <name>Zn(2+)</name>
        <dbReference type="ChEBI" id="CHEBI:29105"/>
        <label>2</label>
    </ligand>
</feature>
<feature type="binding site" evidence="9">
    <location>
        <position position="142"/>
    </location>
    <ligand>
        <name>Zn(2+)</name>
        <dbReference type="ChEBI" id="CHEBI:29105"/>
        <label>2</label>
    </ligand>
</feature>
<evidence type="ECO:0000313" key="12">
    <source>
        <dbReference type="Proteomes" id="UP001589785"/>
    </source>
</evidence>
<keyword evidence="6 9" id="KW-0378">Hydrolase</keyword>
<comment type="catalytic activity">
    <reaction evidence="1 9">
        <text>Release of the N-terminal residue from a tripeptide.</text>
        <dbReference type="EC" id="3.4.11.4"/>
    </reaction>
</comment>
<protein>
    <recommendedName>
        <fullName evidence="9">Peptidase T</fullName>
        <ecNumber evidence="9">3.4.11.4</ecNumber>
    </recommendedName>
    <alternativeName>
        <fullName evidence="9">Aminotripeptidase</fullName>
        <shortName evidence="9">Tripeptidase</shortName>
    </alternativeName>
    <alternativeName>
        <fullName evidence="9">Tripeptide aminopeptidase</fullName>
    </alternativeName>
</protein>
<dbReference type="NCBIfam" id="NF009920">
    <property type="entry name" value="PRK13381.1"/>
    <property type="match status" value="1"/>
</dbReference>
<evidence type="ECO:0000256" key="7">
    <source>
        <dbReference type="ARBA" id="ARBA00022833"/>
    </source>
</evidence>
<feature type="active site" evidence="9">
    <location>
        <position position="81"/>
    </location>
</feature>
<dbReference type="InterPro" id="IPR011650">
    <property type="entry name" value="Peptidase_M20_dimer"/>
</dbReference>
<dbReference type="EMBL" id="JBHLVN010000028">
    <property type="protein sequence ID" value="MFC0297075.1"/>
    <property type="molecule type" value="Genomic_DNA"/>
</dbReference>
<dbReference type="Proteomes" id="UP001589785">
    <property type="component" value="Unassembled WGS sequence"/>
</dbReference>
<keyword evidence="3 9" id="KW-0031">Aminopeptidase</keyword>
<evidence type="ECO:0000259" key="10">
    <source>
        <dbReference type="Pfam" id="PF07687"/>
    </source>
</evidence>
<gene>
    <name evidence="9 11" type="primary">pepT</name>
    <name evidence="11" type="ORF">ACFFHQ_06310</name>
</gene>
<dbReference type="SUPFAM" id="SSF55031">
    <property type="entry name" value="Bacterial exopeptidase dimerisation domain"/>
    <property type="match status" value="1"/>
</dbReference>
<dbReference type="GO" id="GO:0045148">
    <property type="term" value="F:tripeptide aminopeptidase activity"/>
    <property type="evidence" value="ECO:0007669"/>
    <property type="project" value="UniProtKB-EC"/>
</dbReference>
<dbReference type="EC" id="3.4.11.4" evidence="9"/>
<evidence type="ECO:0000256" key="2">
    <source>
        <dbReference type="ARBA" id="ARBA00009692"/>
    </source>
</evidence>
<feature type="binding site" evidence="9">
    <location>
        <position position="142"/>
    </location>
    <ligand>
        <name>Zn(2+)</name>
        <dbReference type="ChEBI" id="CHEBI:29105"/>
        <label>1</label>
    </ligand>
</feature>
<evidence type="ECO:0000256" key="4">
    <source>
        <dbReference type="ARBA" id="ARBA00022670"/>
    </source>
</evidence>
<evidence type="ECO:0000256" key="9">
    <source>
        <dbReference type="HAMAP-Rule" id="MF_00550"/>
    </source>
</evidence>
<evidence type="ECO:0000256" key="8">
    <source>
        <dbReference type="ARBA" id="ARBA00023049"/>
    </source>
</evidence>
<keyword evidence="7 9" id="KW-0862">Zinc</keyword>
<evidence type="ECO:0000256" key="3">
    <source>
        <dbReference type="ARBA" id="ARBA00022438"/>
    </source>
</evidence>
<dbReference type="PROSITE" id="PS00759">
    <property type="entry name" value="ARGE_DAPE_CPG2_2"/>
    <property type="match status" value="1"/>
</dbReference>
<comment type="function">
    <text evidence="9">Cleaves the N-terminal amino acid of tripeptides.</text>
</comment>
<dbReference type="InterPro" id="IPR036264">
    <property type="entry name" value="Bact_exopeptidase_dim_dom"/>
</dbReference>
<dbReference type="Pfam" id="PF07687">
    <property type="entry name" value="M20_dimer"/>
    <property type="match status" value="1"/>
</dbReference>
<dbReference type="RefSeq" id="WP_066230748.1">
    <property type="nucleotide sequence ID" value="NZ_JBHLVN010000028.1"/>
</dbReference>